<name>A0ABX0YA15_9PSED</name>
<feature type="coiled-coil region" evidence="1">
    <location>
        <begin position="79"/>
        <end position="106"/>
    </location>
</feature>
<organism evidence="2 3">
    <name type="scientific">Pseudomonas quercus</name>
    <dbReference type="NCBI Taxonomy" id="2722792"/>
    <lineage>
        <taxon>Bacteria</taxon>
        <taxon>Pseudomonadati</taxon>
        <taxon>Pseudomonadota</taxon>
        <taxon>Gammaproteobacteria</taxon>
        <taxon>Pseudomonadales</taxon>
        <taxon>Pseudomonadaceae</taxon>
        <taxon>Pseudomonas</taxon>
    </lineage>
</organism>
<dbReference type="Proteomes" id="UP000746535">
    <property type="component" value="Unassembled WGS sequence"/>
</dbReference>
<accession>A0ABX0YA15</accession>
<sequence length="255" mass="28891">MTHMMIAIIVIAGIALLVAIGFLNNMVEANKAEKVRLGHEFKDRLRRCAELNERFPGQLTTPELKMLMHRLEHNVVKRALALNKANLALKERLAELELDMGKEEVEIKNPSVPIVTEPQAKDVSFMIEGLHHQILRAAQEGIFKPGESRHWANVIRGLLVKLHLEFFDNLGQQALTDGELGQARLAYERAVQYLKKQPDPSLYSEELSYAQKMVARADALLQNKNLPQDGDHNALTAGLKDTEEETEWKKKALYD</sequence>
<comment type="caution">
    <text evidence="2">The sequence shown here is derived from an EMBL/GenBank/DDBJ whole genome shotgun (WGS) entry which is preliminary data.</text>
</comment>
<reference evidence="2 3" key="1">
    <citation type="submission" date="2020-03" db="EMBL/GenBank/DDBJ databases">
        <authorList>
            <person name="Wang L."/>
            <person name="He N."/>
            <person name="Li Y."/>
            <person name="Fang Y."/>
            <person name="Zhang F."/>
        </authorList>
    </citation>
    <scope>NUCLEOTIDE SEQUENCE [LARGE SCALE GENOMIC DNA]</scope>
    <source>
        <strain evidence="3">hsmgli-8</strain>
    </source>
</reference>
<proteinExistence type="predicted"/>
<dbReference type="EMBL" id="JAAVJI010000002">
    <property type="protein sequence ID" value="NJP00087.1"/>
    <property type="molecule type" value="Genomic_DNA"/>
</dbReference>
<protein>
    <submittedName>
        <fullName evidence="2">Uncharacterized protein</fullName>
    </submittedName>
</protein>
<evidence type="ECO:0000313" key="2">
    <source>
        <dbReference type="EMBL" id="NJP00087.1"/>
    </source>
</evidence>
<evidence type="ECO:0000313" key="3">
    <source>
        <dbReference type="Proteomes" id="UP000746535"/>
    </source>
</evidence>
<keyword evidence="1" id="KW-0175">Coiled coil</keyword>
<keyword evidence="3" id="KW-1185">Reference proteome</keyword>
<evidence type="ECO:0000256" key="1">
    <source>
        <dbReference type="SAM" id="Coils"/>
    </source>
</evidence>
<dbReference type="RefSeq" id="WP_168081902.1">
    <property type="nucleotide sequence ID" value="NZ_JAAVJI010000002.1"/>
</dbReference>
<gene>
    <name evidence="2" type="ORF">HBH25_04340</name>
</gene>